<sequence length="177" mass="21014">MHVILLCTINDFPTYINLSEHIAKGHKICPTCEEGTCYYQLTYERKTSYLKHKKFLKTNYLKAQKHTILRKTYVNKSVYDGKRKDNVNARLDFVEMALQSIGKQTYMLSTCYTISKNEKRNFYECLKVECYMKILKRYVKNPHFLIIYIVEMYIIKETIKFCSDYMSTTESIGIPKS</sequence>
<dbReference type="EMBL" id="QJKJ01014301">
    <property type="protein sequence ID" value="RDX64617.1"/>
    <property type="molecule type" value="Genomic_DNA"/>
</dbReference>
<dbReference type="InterPro" id="IPR004242">
    <property type="entry name" value="Transposase_21"/>
</dbReference>
<organism evidence="1 2">
    <name type="scientific">Mucuna pruriens</name>
    <name type="common">Velvet bean</name>
    <name type="synonym">Dolichos pruriens</name>
    <dbReference type="NCBI Taxonomy" id="157652"/>
    <lineage>
        <taxon>Eukaryota</taxon>
        <taxon>Viridiplantae</taxon>
        <taxon>Streptophyta</taxon>
        <taxon>Embryophyta</taxon>
        <taxon>Tracheophyta</taxon>
        <taxon>Spermatophyta</taxon>
        <taxon>Magnoliopsida</taxon>
        <taxon>eudicotyledons</taxon>
        <taxon>Gunneridae</taxon>
        <taxon>Pentapetalae</taxon>
        <taxon>rosids</taxon>
        <taxon>fabids</taxon>
        <taxon>Fabales</taxon>
        <taxon>Fabaceae</taxon>
        <taxon>Papilionoideae</taxon>
        <taxon>50 kb inversion clade</taxon>
        <taxon>NPAAA clade</taxon>
        <taxon>indigoferoid/millettioid clade</taxon>
        <taxon>Phaseoleae</taxon>
        <taxon>Mucuna</taxon>
    </lineage>
</organism>
<evidence type="ECO:0000313" key="1">
    <source>
        <dbReference type="EMBL" id="RDX64617.1"/>
    </source>
</evidence>
<protein>
    <submittedName>
        <fullName evidence="1">Uncharacterized protein</fullName>
    </submittedName>
</protein>
<proteinExistence type="predicted"/>
<reference evidence="1" key="1">
    <citation type="submission" date="2018-05" db="EMBL/GenBank/DDBJ databases">
        <title>Draft genome of Mucuna pruriens seed.</title>
        <authorList>
            <person name="Nnadi N.E."/>
            <person name="Vos R."/>
            <person name="Hasami M.H."/>
            <person name="Devisetty U.K."/>
            <person name="Aguiy J.C."/>
        </authorList>
    </citation>
    <scope>NUCLEOTIDE SEQUENCE [LARGE SCALE GENOMIC DNA]</scope>
    <source>
        <strain evidence="1">JCA_2017</strain>
    </source>
</reference>
<dbReference type="PANTHER" id="PTHR10775:SF180">
    <property type="entry name" value="TRANSPOSON, EN_SPM-LIKE, TRANSPOSASE-ASSOCIATED DOMAIN PROTEIN-RELATED"/>
    <property type="match status" value="1"/>
</dbReference>
<feature type="non-terminal residue" evidence="1">
    <location>
        <position position="1"/>
    </location>
</feature>
<evidence type="ECO:0000313" key="2">
    <source>
        <dbReference type="Proteomes" id="UP000257109"/>
    </source>
</evidence>
<dbReference type="OrthoDB" id="1397097at2759"/>
<dbReference type="Pfam" id="PF02992">
    <property type="entry name" value="Transposase_21"/>
    <property type="match status" value="1"/>
</dbReference>
<comment type="caution">
    <text evidence="1">The sequence shown here is derived from an EMBL/GenBank/DDBJ whole genome shotgun (WGS) entry which is preliminary data.</text>
</comment>
<dbReference type="AlphaFoldDB" id="A0A371EF13"/>
<dbReference type="PANTHER" id="PTHR10775">
    <property type="entry name" value="OS08G0208400 PROTEIN"/>
    <property type="match status" value="1"/>
</dbReference>
<name>A0A371EF13_MUCPR</name>
<accession>A0A371EF13</accession>
<keyword evidence="2" id="KW-1185">Reference proteome</keyword>
<dbReference type="Proteomes" id="UP000257109">
    <property type="component" value="Unassembled WGS sequence"/>
</dbReference>
<gene>
    <name evidence="1" type="ORF">CR513_56807</name>
</gene>